<protein>
    <submittedName>
        <fullName evidence="7">Threonine/homoserine/homoserine lactone efflux protein</fullName>
    </submittedName>
</protein>
<dbReference type="EMBL" id="FOFV01000006">
    <property type="protein sequence ID" value="SER07379.1"/>
    <property type="molecule type" value="Genomic_DNA"/>
</dbReference>
<evidence type="ECO:0000256" key="4">
    <source>
        <dbReference type="ARBA" id="ARBA00022989"/>
    </source>
</evidence>
<dbReference type="AlphaFoldDB" id="A0A1H9L819"/>
<dbReference type="PANTHER" id="PTHR30086:SF20">
    <property type="entry name" value="ARGININE EXPORTER PROTEIN ARGO-RELATED"/>
    <property type="match status" value="1"/>
</dbReference>
<keyword evidence="3 6" id="KW-0812">Transmembrane</keyword>
<evidence type="ECO:0000256" key="5">
    <source>
        <dbReference type="ARBA" id="ARBA00023136"/>
    </source>
</evidence>
<dbReference type="GO" id="GO:0015171">
    <property type="term" value="F:amino acid transmembrane transporter activity"/>
    <property type="evidence" value="ECO:0007669"/>
    <property type="project" value="TreeGrafter"/>
</dbReference>
<gene>
    <name evidence="7" type="ORF">SAMN04488000_1061</name>
</gene>
<dbReference type="InterPro" id="IPR001123">
    <property type="entry name" value="LeuE-type"/>
</dbReference>
<dbReference type="PIRSF" id="PIRSF006324">
    <property type="entry name" value="LeuE"/>
    <property type="match status" value="1"/>
</dbReference>
<evidence type="ECO:0000256" key="3">
    <source>
        <dbReference type="ARBA" id="ARBA00022692"/>
    </source>
</evidence>
<sequence length="205" mass="21398">MSTAALLSFSLVALLTVLTPGLDTVMVVRTALLSGRRAAMGVVLGITLGCLVWGAASLAGLTALLRASELAYDVVRWLGAGYLIYLGAKALWLSFSARAAASLDDSRPVPGAGASLRVGLLTNLLNPKVGVFYLSLLPQFMPAGQTGWGAVLVAVHLGLGLVWMPVLIAVAGRARAFLLRQRALLDRVTASVFVALGLKLAFEAR</sequence>
<proteinExistence type="predicted"/>
<evidence type="ECO:0000256" key="2">
    <source>
        <dbReference type="ARBA" id="ARBA00022475"/>
    </source>
</evidence>
<evidence type="ECO:0000256" key="1">
    <source>
        <dbReference type="ARBA" id="ARBA00004651"/>
    </source>
</evidence>
<accession>A0A1H9L819</accession>
<dbReference type="STRING" id="65499.SAMN04488000_1061"/>
<comment type="subcellular location">
    <subcellularLocation>
        <location evidence="1">Cell membrane</location>
        <topology evidence="1">Multi-pass membrane protein</topology>
    </subcellularLocation>
</comment>
<organism evidence="7 8">
    <name type="scientific">Lentzea albida</name>
    <dbReference type="NCBI Taxonomy" id="65499"/>
    <lineage>
        <taxon>Bacteria</taxon>
        <taxon>Bacillati</taxon>
        <taxon>Actinomycetota</taxon>
        <taxon>Actinomycetes</taxon>
        <taxon>Pseudonocardiales</taxon>
        <taxon>Pseudonocardiaceae</taxon>
        <taxon>Lentzea</taxon>
    </lineage>
</organism>
<feature type="transmembrane region" description="Helical" evidence="6">
    <location>
        <begin position="77"/>
        <end position="95"/>
    </location>
</feature>
<evidence type="ECO:0000313" key="8">
    <source>
        <dbReference type="Proteomes" id="UP000199503"/>
    </source>
</evidence>
<dbReference type="RefSeq" id="WP_089917005.1">
    <property type="nucleotide sequence ID" value="NZ_FOFV01000006.1"/>
</dbReference>
<keyword evidence="4 6" id="KW-1133">Transmembrane helix</keyword>
<name>A0A1H9L819_9PSEU</name>
<dbReference type="GO" id="GO:0005886">
    <property type="term" value="C:plasma membrane"/>
    <property type="evidence" value="ECO:0007669"/>
    <property type="project" value="UniProtKB-SubCell"/>
</dbReference>
<keyword evidence="2" id="KW-1003">Cell membrane</keyword>
<dbReference type="Proteomes" id="UP000199503">
    <property type="component" value="Unassembled WGS sequence"/>
</dbReference>
<dbReference type="Pfam" id="PF01810">
    <property type="entry name" value="LysE"/>
    <property type="match status" value="1"/>
</dbReference>
<dbReference type="OrthoDB" id="3175972at2"/>
<feature type="transmembrane region" description="Helical" evidence="6">
    <location>
        <begin position="148"/>
        <end position="172"/>
    </location>
</feature>
<evidence type="ECO:0000256" key="6">
    <source>
        <dbReference type="SAM" id="Phobius"/>
    </source>
</evidence>
<dbReference type="PANTHER" id="PTHR30086">
    <property type="entry name" value="ARGININE EXPORTER PROTEIN ARGO"/>
    <property type="match status" value="1"/>
</dbReference>
<reference evidence="8" key="1">
    <citation type="submission" date="2016-10" db="EMBL/GenBank/DDBJ databases">
        <authorList>
            <person name="Varghese N."/>
            <person name="Submissions S."/>
        </authorList>
    </citation>
    <scope>NUCLEOTIDE SEQUENCE [LARGE SCALE GENOMIC DNA]</scope>
    <source>
        <strain evidence="8">DSM 44437</strain>
    </source>
</reference>
<keyword evidence="5 6" id="KW-0472">Membrane</keyword>
<feature type="transmembrane region" description="Helical" evidence="6">
    <location>
        <begin position="39"/>
        <end position="65"/>
    </location>
</feature>
<keyword evidence="8" id="KW-1185">Reference proteome</keyword>
<evidence type="ECO:0000313" key="7">
    <source>
        <dbReference type="EMBL" id="SER07379.1"/>
    </source>
</evidence>